<gene>
    <name evidence="1" type="ORF">TWF730_009047</name>
</gene>
<keyword evidence="2" id="KW-1185">Reference proteome</keyword>
<sequence>MTPIINTLRRAYARAIPRRRVKPPQNTRNVRILQGNRSLISRIQEKLSVPQVIAQSIASLTIYELLWASRDGYLYSKIKENFDMLAQTWDEEFEKARVEWMLKDIDKVQSDHDIIRDGVNIDDKSERKE</sequence>
<dbReference type="Proteomes" id="UP001373714">
    <property type="component" value="Unassembled WGS sequence"/>
</dbReference>
<proteinExistence type="predicted"/>
<organism evidence="1 2">
    <name type="scientific">Orbilia blumenaviensis</name>
    <dbReference type="NCBI Taxonomy" id="1796055"/>
    <lineage>
        <taxon>Eukaryota</taxon>
        <taxon>Fungi</taxon>
        <taxon>Dikarya</taxon>
        <taxon>Ascomycota</taxon>
        <taxon>Pezizomycotina</taxon>
        <taxon>Orbiliomycetes</taxon>
        <taxon>Orbiliales</taxon>
        <taxon>Orbiliaceae</taxon>
        <taxon>Orbilia</taxon>
    </lineage>
</organism>
<dbReference type="EMBL" id="JAVHNS010000006">
    <property type="protein sequence ID" value="KAK6352217.1"/>
    <property type="molecule type" value="Genomic_DNA"/>
</dbReference>
<comment type="caution">
    <text evidence="1">The sequence shown here is derived from an EMBL/GenBank/DDBJ whole genome shotgun (WGS) entry which is preliminary data.</text>
</comment>
<accession>A0AAV9UZY5</accession>
<reference evidence="1 2" key="1">
    <citation type="submission" date="2019-10" db="EMBL/GenBank/DDBJ databases">
        <authorList>
            <person name="Palmer J.M."/>
        </authorList>
    </citation>
    <scope>NUCLEOTIDE SEQUENCE [LARGE SCALE GENOMIC DNA]</scope>
    <source>
        <strain evidence="1 2">TWF730</strain>
    </source>
</reference>
<dbReference type="AlphaFoldDB" id="A0AAV9UZY5"/>
<name>A0AAV9UZY5_9PEZI</name>
<protein>
    <submittedName>
        <fullName evidence="1">Uncharacterized protein</fullName>
    </submittedName>
</protein>
<evidence type="ECO:0000313" key="2">
    <source>
        <dbReference type="Proteomes" id="UP001373714"/>
    </source>
</evidence>
<evidence type="ECO:0000313" key="1">
    <source>
        <dbReference type="EMBL" id="KAK6352217.1"/>
    </source>
</evidence>